<gene>
    <name evidence="2" type="ORF">KXQ929_LOCUS49320</name>
</gene>
<dbReference type="InterPro" id="IPR000718">
    <property type="entry name" value="Peptidase_M13"/>
</dbReference>
<sequence length="45" mass="5151">MIGNIRDAFIEMIKDSTWMDETSKGRAIEKALAIDEKIGYPEYLS</sequence>
<evidence type="ECO:0000313" key="3">
    <source>
        <dbReference type="Proteomes" id="UP000663868"/>
    </source>
</evidence>
<evidence type="ECO:0000313" key="2">
    <source>
        <dbReference type="EMBL" id="CAF4370273.1"/>
    </source>
</evidence>
<dbReference type="Proteomes" id="UP000663868">
    <property type="component" value="Unassembled WGS sequence"/>
</dbReference>
<evidence type="ECO:0000259" key="1">
    <source>
        <dbReference type="Pfam" id="PF05649"/>
    </source>
</evidence>
<accession>A0A820MDN5</accession>
<dbReference type="Pfam" id="PF05649">
    <property type="entry name" value="Peptidase_M13_N"/>
    <property type="match status" value="1"/>
</dbReference>
<feature type="domain" description="Peptidase M13 N-terminal" evidence="1">
    <location>
        <begin position="1"/>
        <end position="41"/>
    </location>
</feature>
<protein>
    <recommendedName>
        <fullName evidence="1">Peptidase M13 N-terminal domain-containing protein</fullName>
    </recommendedName>
</protein>
<comment type="caution">
    <text evidence="2">The sequence shown here is derived from an EMBL/GenBank/DDBJ whole genome shotgun (WGS) entry which is preliminary data.</text>
</comment>
<dbReference type="Gene3D" id="3.40.390.10">
    <property type="entry name" value="Collagenase (Catalytic Domain)"/>
    <property type="match status" value="1"/>
</dbReference>
<feature type="non-terminal residue" evidence="2">
    <location>
        <position position="1"/>
    </location>
</feature>
<dbReference type="InterPro" id="IPR024079">
    <property type="entry name" value="MetalloPept_cat_dom_sf"/>
</dbReference>
<dbReference type="GO" id="GO:0006508">
    <property type="term" value="P:proteolysis"/>
    <property type="evidence" value="ECO:0007669"/>
    <property type="project" value="InterPro"/>
</dbReference>
<dbReference type="SUPFAM" id="SSF55486">
    <property type="entry name" value="Metalloproteases ('zincins'), catalytic domain"/>
    <property type="match status" value="1"/>
</dbReference>
<dbReference type="PROSITE" id="PS51885">
    <property type="entry name" value="NEPRILYSIN"/>
    <property type="match status" value="1"/>
</dbReference>
<proteinExistence type="predicted"/>
<dbReference type="AlphaFoldDB" id="A0A820MDN5"/>
<reference evidence="2" key="1">
    <citation type="submission" date="2021-02" db="EMBL/GenBank/DDBJ databases">
        <authorList>
            <person name="Nowell W R."/>
        </authorList>
    </citation>
    <scope>NUCLEOTIDE SEQUENCE</scope>
</reference>
<organism evidence="2 3">
    <name type="scientific">Adineta steineri</name>
    <dbReference type="NCBI Taxonomy" id="433720"/>
    <lineage>
        <taxon>Eukaryota</taxon>
        <taxon>Metazoa</taxon>
        <taxon>Spiralia</taxon>
        <taxon>Gnathifera</taxon>
        <taxon>Rotifera</taxon>
        <taxon>Eurotatoria</taxon>
        <taxon>Bdelloidea</taxon>
        <taxon>Adinetida</taxon>
        <taxon>Adinetidae</taxon>
        <taxon>Adineta</taxon>
    </lineage>
</organism>
<name>A0A820MDN5_9BILA</name>
<dbReference type="GO" id="GO:0004222">
    <property type="term" value="F:metalloendopeptidase activity"/>
    <property type="evidence" value="ECO:0007669"/>
    <property type="project" value="InterPro"/>
</dbReference>
<dbReference type="EMBL" id="CAJOBB010020753">
    <property type="protein sequence ID" value="CAF4370273.1"/>
    <property type="molecule type" value="Genomic_DNA"/>
</dbReference>
<dbReference type="InterPro" id="IPR008753">
    <property type="entry name" value="Peptidase_M13_N"/>
</dbReference>